<dbReference type="STRING" id="2055.BCM27_14775"/>
<evidence type="ECO:0000313" key="5">
    <source>
        <dbReference type="Proteomes" id="UP000234662"/>
    </source>
</evidence>
<name>A0A2I1RC27_9ACTN</name>
<dbReference type="InterPro" id="IPR027791">
    <property type="entry name" value="Galactosyl_T_C"/>
</dbReference>
<dbReference type="InterPro" id="IPR029044">
    <property type="entry name" value="Nucleotide-diphossugar_trans"/>
</dbReference>
<dbReference type="Pfam" id="PF02709">
    <property type="entry name" value="Glyco_transf_7C"/>
    <property type="match status" value="1"/>
</dbReference>
<reference evidence="4 5" key="1">
    <citation type="submission" date="2017-12" db="EMBL/GenBank/DDBJ databases">
        <title>Phylogenetic diversity of female urinary microbiome.</title>
        <authorList>
            <person name="Thomas-White K."/>
            <person name="Wolfe A.J."/>
        </authorList>
    </citation>
    <scope>NUCLEOTIDE SEQUENCE [LARGE SCALE GENOMIC DNA]</scope>
    <source>
        <strain evidence="4 5">UMB0777</strain>
    </source>
</reference>
<dbReference type="Proteomes" id="UP000234662">
    <property type="component" value="Unassembled WGS sequence"/>
</dbReference>
<dbReference type="AlphaFoldDB" id="A0A2I1RC27"/>
<accession>A0A2I1RC27</accession>
<comment type="caution">
    <text evidence="4">The sequence shown here is derived from an EMBL/GenBank/DDBJ whole genome shotgun (WGS) entry which is preliminary data.</text>
</comment>
<dbReference type="PANTHER" id="PTHR43685:SF3">
    <property type="entry name" value="SLR2126 PROTEIN"/>
    <property type="match status" value="1"/>
</dbReference>
<evidence type="ECO:0000256" key="1">
    <source>
        <dbReference type="ARBA" id="ARBA00022679"/>
    </source>
</evidence>
<keyword evidence="1 4" id="KW-0808">Transferase</keyword>
<protein>
    <submittedName>
        <fullName evidence="4">Glycosyl transferase</fullName>
    </submittedName>
</protein>
<feature type="domain" description="Glycosyltransferase 2-like" evidence="2">
    <location>
        <begin position="32"/>
        <end position="154"/>
    </location>
</feature>
<dbReference type="RefSeq" id="WP_101819585.1">
    <property type="nucleotide sequence ID" value="NZ_PKJC01000003.1"/>
</dbReference>
<dbReference type="SUPFAM" id="SSF53448">
    <property type="entry name" value="Nucleotide-diphospho-sugar transferases"/>
    <property type="match status" value="1"/>
</dbReference>
<dbReference type="Pfam" id="PF00535">
    <property type="entry name" value="Glycos_transf_2"/>
    <property type="match status" value="1"/>
</dbReference>
<organism evidence="4 5">
    <name type="scientific">Gordonia terrae</name>
    <dbReference type="NCBI Taxonomy" id="2055"/>
    <lineage>
        <taxon>Bacteria</taxon>
        <taxon>Bacillati</taxon>
        <taxon>Actinomycetota</taxon>
        <taxon>Actinomycetes</taxon>
        <taxon>Mycobacteriales</taxon>
        <taxon>Gordoniaceae</taxon>
        <taxon>Gordonia</taxon>
    </lineage>
</organism>
<dbReference type="InterPro" id="IPR001173">
    <property type="entry name" value="Glyco_trans_2-like"/>
</dbReference>
<feature type="domain" description="Galactosyltransferase C-terminal" evidence="3">
    <location>
        <begin position="198"/>
        <end position="239"/>
    </location>
</feature>
<proteinExistence type="predicted"/>
<dbReference type="PANTHER" id="PTHR43685">
    <property type="entry name" value="GLYCOSYLTRANSFERASE"/>
    <property type="match status" value="1"/>
</dbReference>
<sequence length="464" mass="49549">MTVVGLGGGRVVVPDNRWDLVSDPSTTPPLVSVVIPYYNQPRQLALVLEALTAQTYPADRLEVVVADDGSFCSPDVTAWTSRLAITVVSQEDKGFRAAAARNLGVAASNGSVLCFLDADTIPTAGYIRHAVRLPAAAPDALVVGRRKHADLREVTPEGVHEWLCAQGHLERSHVAEPEWLVDAYDRTADLLAPGWDGYKYMISAVMTCSRALFDDIGGFDPSFVGYGGEDWEFANRAFMMGAVFAHEPDAVAWHDGPDWAERSVPERISAKNAEALALAPLITDPAARTAGLLYSIPDIVVVVSAEGHTAASLMRTVGSVLRGADGRSVDAAIWLVGARADTLLAELGVHDSRIRTGSPDASTLSRCRFVLEVTGPLVFSGDSLARLTGEVAPGECGQVTVDFGGSPSASVTIASSRARHRVRRWEAHTDLKADELLDRLFGVRTVHHGDVGIAVLGSEPSLSW</sequence>
<dbReference type="Gene3D" id="3.90.550.10">
    <property type="entry name" value="Spore Coat Polysaccharide Biosynthesis Protein SpsA, Chain A"/>
    <property type="match status" value="1"/>
</dbReference>
<dbReference type="InterPro" id="IPR050834">
    <property type="entry name" value="Glycosyltransf_2"/>
</dbReference>
<evidence type="ECO:0000313" key="4">
    <source>
        <dbReference type="EMBL" id="PKZ66693.1"/>
    </source>
</evidence>
<evidence type="ECO:0000259" key="2">
    <source>
        <dbReference type="Pfam" id="PF00535"/>
    </source>
</evidence>
<dbReference type="EMBL" id="PKJC01000003">
    <property type="protein sequence ID" value="PKZ66693.1"/>
    <property type="molecule type" value="Genomic_DNA"/>
</dbReference>
<dbReference type="GO" id="GO:0016740">
    <property type="term" value="F:transferase activity"/>
    <property type="evidence" value="ECO:0007669"/>
    <property type="project" value="UniProtKB-KW"/>
</dbReference>
<evidence type="ECO:0000259" key="3">
    <source>
        <dbReference type="Pfam" id="PF02709"/>
    </source>
</evidence>
<gene>
    <name evidence="4" type="ORF">CYJ73_07075</name>
</gene>